<evidence type="ECO:0008006" key="4">
    <source>
        <dbReference type="Google" id="ProtNLM"/>
    </source>
</evidence>
<feature type="chain" id="PRO_5020835080" description="Lipoprotein" evidence="1">
    <location>
        <begin position="20"/>
        <end position="75"/>
    </location>
</feature>
<evidence type="ECO:0000256" key="1">
    <source>
        <dbReference type="SAM" id="SignalP"/>
    </source>
</evidence>
<gene>
    <name evidence="2" type="ORF">D3273_23590</name>
</gene>
<dbReference type="AlphaFoldDB" id="A0A4Q2U420"/>
<dbReference type="RefSeq" id="WP_129229359.1">
    <property type="nucleotide sequence ID" value="NZ_QYBB01000049.1"/>
</dbReference>
<protein>
    <recommendedName>
        <fullName evidence="4">Lipoprotein</fullName>
    </recommendedName>
</protein>
<keyword evidence="1" id="KW-0732">Signal</keyword>
<reference evidence="2 3" key="1">
    <citation type="submission" date="2018-12" db="EMBL/GenBank/DDBJ databases">
        <authorList>
            <person name="Grouzdev D.S."/>
            <person name="Krutkina M.S."/>
        </authorList>
    </citation>
    <scope>NUCLEOTIDE SEQUENCE [LARGE SCALE GENOMIC DNA]</scope>
    <source>
        <strain evidence="2 3">RmlP026</strain>
    </source>
</reference>
<dbReference type="OrthoDB" id="9906800at2"/>
<feature type="signal peptide" evidence="1">
    <location>
        <begin position="1"/>
        <end position="19"/>
    </location>
</feature>
<evidence type="ECO:0000313" key="3">
    <source>
        <dbReference type="Proteomes" id="UP000290759"/>
    </source>
</evidence>
<sequence length="75" mass="8176">MFKKVAMGAALALALVAGGCESTKSKYDPDKPLDKMSKEEWCSFYTFYLTNPDISDASRASANKQMHTRGCPGHA</sequence>
<reference evidence="2 3" key="2">
    <citation type="submission" date="2019-02" db="EMBL/GenBank/DDBJ databases">
        <title>'Lichenibacterium ramalinii' gen. nov. sp. nov., 'Lichenibacterium minor' gen. nov. sp. nov.</title>
        <authorList>
            <person name="Pankratov T."/>
        </authorList>
    </citation>
    <scope>NUCLEOTIDE SEQUENCE [LARGE SCALE GENOMIC DNA]</scope>
    <source>
        <strain evidence="2 3">RmlP026</strain>
    </source>
</reference>
<evidence type="ECO:0000313" key="2">
    <source>
        <dbReference type="EMBL" id="RYC29516.1"/>
    </source>
</evidence>
<dbReference type="PROSITE" id="PS51257">
    <property type="entry name" value="PROKAR_LIPOPROTEIN"/>
    <property type="match status" value="1"/>
</dbReference>
<dbReference type="Proteomes" id="UP000290759">
    <property type="component" value="Unassembled WGS sequence"/>
</dbReference>
<dbReference type="EMBL" id="QYBB01000049">
    <property type="protein sequence ID" value="RYC29516.1"/>
    <property type="molecule type" value="Genomic_DNA"/>
</dbReference>
<accession>A0A4Q2U420</accession>
<keyword evidence="3" id="KW-1185">Reference proteome</keyword>
<organism evidence="2 3">
    <name type="scientific">Lichenibacterium minor</name>
    <dbReference type="NCBI Taxonomy" id="2316528"/>
    <lineage>
        <taxon>Bacteria</taxon>
        <taxon>Pseudomonadati</taxon>
        <taxon>Pseudomonadota</taxon>
        <taxon>Alphaproteobacteria</taxon>
        <taxon>Hyphomicrobiales</taxon>
        <taxon>Lichenihabitantaceae</taxon>
        <taxon>Lichenibacterium</taxon>
    </lineage>
</organism>
<comment type="caution">
    <text evidence="2">The sequence shown here is derived from an EMBL/GenBank/DDBJ whole genome shotgun (WGS) entry which is preliminary data.</text>
</comment>
<proteinExistence type="predicted"/>
<name>A0A4Q2U420_9HYPH</name>